<name>A0ABP4K8T1_9ACTN</name>
<protein>
    <submittedName>
        <fullName evidence="2">Helix-turn-helix transcriptional regulator</fullName>
    </submittedName>
</protein>
<proteinExistence type="predicted"/>
<dbReference type="EMBL" id="BAAAPF010000253">
    <property type="protein sequence ID" value="GAA1499643.1"/>
    <property type="molecule type" value="Genomic_DNA"/>
</dbReference>
<reference evidence="3" key="1">
    <citation type="journal article" date="2019" name="Int. J. Syst. Evol. Microbiol.">
        <title>The Global Catalogue of Microorganisms (GCM) 10K type strain sequencing project: providing services to taxonomists for standard genome sequencing and annotation.</title>
        <authorList>
            <consortium name="The Broad Institute Genomics Platform"/>
            <consortium name="The Broad Institute Genome Sequencing Center for Infectious Disease"/>
            <person name="Wu L."/>
            <person name="Ma J."/>
        </authorList>
    </citation>
    <scope>NUCLEOTIDE SEQUENCE [LARGE SCALE GENOMIC DNA]</scope>
    <source>
        <strain evidence="3">JCM 15481</strain>
    </source>
</reference>
<dbReference type="Pfam" id="PF13560">
    <property type="entry name" value="HTH_31"/>
    <property type="match status" value="1"/>
</dbReference>
<gene>
    <name evidence="2" type="ORF">GCM10009802_53670</name>
</gene>
<dbReference type="Proteomes" id="UP001500443">
    <property type="component" value="Unassembled WGS sequence"/>
</dbReference>
<evidence type="ECO:0000313" key="3">
    <source>
        <dbReference type="Proteomes" id="UP001500443"/>
    </source>
</evidence>
<dbReference type="InterPro" id="IPR043917">
    <property type="entry name" value="DUF5753"/>
</dbReference>
<dbReference type="SUPFAM" id="SSF47413">
    <property type="entry name" value="lambda repressor-like DNA-binding domains"/>
    <property type="match status" value="1"/>
</dbReference>
<keyword evidence="3" id="KW-1185">Reference proteome</keyword>
<dbReference type="InterPro" id="IPR010982">
    <property type="entry name" value="Lambda_DNA-bd_dom_sf"/>
</dbReference>
<dbReference type="Pfam" id="PF19054">
    <property type="entry name" value="DUF5753"/>
    <property type="match status" value="1"/>
</dbReference>
<evidence type="ECO:0000313" key="2">
    <source>
        <dbReference type="EMBL" id="GAA1499643.1"/>
    </source>
</evidence>
<evidence type="ECO:0000259" key="1">
    <source>
        <dbReference type="Pfam" id="PF19054"/>
    </source>
</evidence>
<feature type="domain" description="DUF5753" evidence="1">
    <location>
        <begin position="117"/>
        <end position="285"/>
    </location>
</feature>
<organism evidence="2 3">
    <name type="scientific">Streptomyces synnematoformans</name>
    <dbReference type="NCBI Taxonomy" id="415721"/>
    <lineage>
        <taxon>Bacteria</taxon>
        <taxon>Bacillati</taxon>
        <taxon>Actinomycetota</taxon>
        <taxon>Actinomycetes</taxon>
        <taxon>Kitasatosporales</taxon>
        <taxon>Streptomycetaceae</taxon>
        <taxon>Streptomyces</taxon>
    </lineage>
</organism>
<accession>A0ABP4K8T1</accession>
<comment type="caution">
    <text evidence="2">The sequence shown here is derived from an EMBL/GenBank/DDBJ whole genome shotgun (WGS) entry which is preliminary data.</text>
</comment>
<sequence length="304" mass="33509">MAASVPVAGGRRMPGGADLPRGGPTIRRIVLGSRLRRLRLRRGVGLDAAAQAIRASVPKLSRLERGQGGCKERDIADLLTLYAVTDLRDREAYLALARGANTPGWWQRYGDLTPRWLETYLGLEEGATLIRGYQSQRVPDLLQTPAYAAALARLTYPGDSANAVARRVDLLKRRQQVLARPDPPRCWQLIDESALRRTVGGPAVMREQIRHLIRLHGPEFPEIAVHVVPLHTSAATALSGPVTLLRFAEADLPDIAYLEQLTGALYLDDPDDVERHRLAVDRLAAPVAERAGTDLFLRRLLRAA</sequence>
<dbReference type="RefSeq" id="WP_344293081.1">
    <property type="nucleotide sequence ID" value="NZ_BAAAPF010000253.1"/>
</dbReference>
<dbReference type="Gene3D" id="1.10.260.40">
    <property type="entry name" value="lambda repressor-like DNA-binding domains"/>
    <property type="match status" value="1"/>
</dbReference>